<dbReference type="EMBL" id="BDGG01000008">
    <property type="protein sequence ID" value="GAV02331.1"/>
    <property type="molecule type" value="Genomic_DNA"/>
</dbReference>
<evidence type="ECO:0000256" key="5">
    <source>
        <dbReference type="SAM" id="MobiDB-lite"/>
    </source>
</evidence>
<evidence type="ECO:0000313" key="7">
    <source>
        <dbReference type="Proteomes" id="UP000186922"/>
    </source>
</evidence>
<keyword evidence="2" id="KW-0963">Cytoplasm</keyword>
<keyword evidence="7" id="KW-1185">Reference proteome</keyword>
<name>A0A1D1VN30_RAMVA</name>
<evidence type="ECO:0000256" key="4">
    <source>
        <dbReference type="ARBA" id="ARBA00022860"/>
    </source>
</evidence>
<dbReference type="InterPro" id="IPR027417">
    <property type="entry name" value="P-loop_NTPase"/>
</dbReference>
<dbReference type="InterPro" id="IPR000048">
    <property type="entry name" value="IQ_motif_EF-hand-BS"/>
</dbReference>
<evidence type="ECO:0000313" key="6">
    <source>
        <dbReference type="EMBL" id="GAV02331.1"/>
    </source>
</evidence>
<dbReference type="PANTHER" id="PTHR22706:SF1">
    <property type="entry name" value="ASSEMBLY FACTOR FOR SPINDLE MICROTUBULES"/>
    <property type="match status" value="1"/>
</dbReference>
<dbReference type="GO" id="GO:0051295">
    <property type="term" value="P:establishment of meiotic spindle localization"/>
    <property type="evidence" value="ECO:0007669"/>
    <property type="project" value="TreeGrafter"/>
</dbReference>
<evidence type="ECO:0000256" key="2">
    <source>
        <dbReference type="ARBA" id="ARBA00022490"/>
    </source>
</evidence>
<sequence>MALAYYKLLDTGSDFVQKILELQNKLILEIKLENAAATKIQCAWRRYKAWTMVQYWQQCAKTIQKLWKGYEARKKLRQMKIKREHQKLIANLDKHATVIQSAWRGYSTRKNILDFCARKRYLTELAITNDRVQTAMRAHYQESERSQAEQLRSKCEAAAEKALEKMHVQLSTTVHPGVLAKNVRLEDAVKEQVRKQLRSDPTILAALAPPEHPTLYGKSAAERHQPPSKDKVRNERRPVREHVCSDHH</sequence>
<evidence type="ECO:0008006" key="8">
    <source>
        <dbReference type="Google" id="ProtNLM"/>
    </source>
</evidence>
<dbReference type="InterPro" id="IPR051185">
    <property type="entry name" value="ASPM"/>
</dbReference>
<dbReference type="Proteomes" id="UP000186922">
    <property type="component" value="Unassembled WGS sequence"/>
</dbReference>
<dbReference type="GO" id="GO:0007051">
    <property type="term" value="P:spindle organization"/>
    <property type="evidence" value="ECO:0007669"/>
    <property type="project" value="TreeGrafter"/>
</dbReference>
<reference evidence="6 7" key="1">
    <citation type="journal article" date="2016" name="Nat. Commun.">
        <title>Extremotolerant tardigrade genome and improved radiotolerance of human cultured cells by tardigrade-unique protein.</title>
        <authorList>
            <person name="Hashimoto T."/>
            <person name="Horikawa D.D."/>
            <person name="Saito Y."/>
            <person name="Kuwahara H."/>
            <person name="Kozuka-Hata H."/>
            <person name="Shin-I T."/>
            <person name="Minakuchi Y."/>
            <person name="Ohishi K."/>
            <person name="Motoyama A."/>
            <person name="Aizu T."/>
            <person name="Enomoto A."/>
            <person name="Kondo K."/>
            <person name="Tanaka S."/>
            <person name="Hara Y."/>
            <person name="Koshikawa S."/>
            <person name="Sagara H."/>
            <person name="Miura T."/>
            <person name="Yokobori S."/>
            <person name="Miyagawa K."/>
            <person name="Suzuki Y."/>
            <person name="Kubo T."/>
            <person name="Oyama M."/>
            <person name="Kohara Y."/>
            <person name="Fujiyama A."/>
            <person name="Arakawa K."/>
            <person name="Katayama T."/>
            <person name="Toyoda A."/>
            <person name="Kunieda T."/>
        </authorList>
    </citation>
    <scope>NUCLEOTIDE SEQUENCE [LARGE SCALE GENOMIC DNA]</scope>
    <source>
        <strain evidence="6 7">YOKOZUNA-1</strain>
    </source>
</reference>
<dbReference type="GO" id="GO:0000278">
    <property type="term" value="P:mitotic cell cycle"/>
    <property type="evidence" value="ECO:0007669"/>
    <property type="project" value="TreeGrafter"/>
</dbReference>
<organism evidence="6 7">
    <name type="scientific">Ramazzottius varieornatus</name>
    <name type="common">Water bear</name>
    <name type="synonym">Tardigrade</name>
    <dbReference type="NCBI Taxonomy" id="947166"/>
    <lineage>
        <taxon>Eukaryota</taxon>
        <taxon>Metazoa</taxon>
        <taxon>Ecdysozoa</taxon>
        <taxon>Tardigrada</taxon>
        <taxon>Eutardigrada</taxon>
        <taxon>Parachela</taxon>
        <taxon>Hypsibioidea</taxon>
        <taxon>Ramazzottiidae</taxon>
        <taxon>Ramazzottius</taxon>
    </lineage>
</organism>
<keyword evidence="3" id="KW-0677">Repeat</keyword>
<dbReference type="SMART" id="SM00015">
    <property type="entry name" value="IQ"/>
    <property type="match status" value="3"/>
</dbReference>
<dbReference type="GO" id="GO:0000922">
    <property type="term" value="C:spindle pole"/>
    <property type="evidence" value="ECO:0007669"/>
    <property type="project" value="TreeGrafter"/>
</dbReference>
<accession>A0A1D1VN30</accession>
<dbReference type="STRING" id="947166.A0A1D1VN30"/>
<gene>
    <name evidence="6" type="primary">RvY_12914-1</name>
    <name evidence="6" type="synonym">RvY_12914.1</name>
    <name evidence="6" type="ORF">RvY_12914</name>
</gene>
<comment type="caution">
    <text evidence="6">The sequence shown here is derived from an EMBL/GenBank/DDBJ whole genome shotgun (WGS) entry which is preliminary data.</text>
</comment>
<evidence type="ECO:0000256" key="1">
    <source>
        <dbReference type="ARBA" id="ARBA00004496"/>
    </source>
</evidence>
<dbReference type="AlphaFoldDB" id="A0A1D1VN30"/>
<dbReference type="PANTHER" id="PTHR22706">
    <property type="entry name" value="ASSEMBLY FACTOR FOR SPINDLE MICROTUBULES"/>
    <property type="match status" value="1"/>
</dbReference>
<evidence type="ECO:0000256" key="3">
    <source>
        <dbReference type="ARBA" id="ARBA00022737"/>
    </source>
</evidence>
<feature type="region of interest" description="Disordered" evidence="5">
    <location>
        <begin position="200"/>
        <end position="248"/>
    </location>
</feature>
<dbReference type="Gene3D" id="1.20.5.190">
    <property type="match status" value="1"/>
</dbReference>
<protein>
    <recommendedName>
        <fullName evidence="8">Spermatogenesis-associated protein 17</fullName>
    </recommendedName>
</protein>
<comment type="subcellular location">
    <subcellularLocation>
        <location evidence="1">Cytoplasm</location>
    </subcellularLocation>
</comment>
<dbReference type="GO" id="GO:0005516">
    <property type="term" value="F:calmodulin binding"/>
    <property type="evidence" value="ECO:0007669"/>
    <property type="project" value="UniProtKB-KW"/>
</dbReference>
<dbReference type="GO" id="GO:0005737">
    <property type="term" value="C:cytoplasm"/>
    <property type="evidence" value="ECO:0007669"/>
    <property type="project" value="UniProtKB-SubCell"/>
</dbReference>
<feature type="compositionally biased region" description="Basic and acidic residues" evidence="5">
    <location>
        <begin position="220"/>
        <end position="248"/>
    </location>
</feature>
<keyword evidence="4" id="KW-0112">Calmodulin-binding</keyword>
<dbReference type="PROSITE" id="PS50096">
    <property type="entry name" value="IQ"/>
    <property type="match status" value="2"/>
</dbReference>
<dbReference type="Pfam" id="PF00612">
    <property type="entry name" value="IQ"/>
    <property type="match status" value="3"/>
</dbReference>
<dbReference type="SUPFAM" id="SSF52540">
    <property type="entry name" value="P-loop containing nucleoside triphosphate hydrolases"/>
    <property type="match status" value="1"/>
</dbReference>
<dbReference type="OrthoDB" id="190375at2759"/>
<proteinExistence type="predicted"/>